<evidence type="ECO:0000313" key="3">
    <source>
        <dbReference type="Proteomes" id="UP000663873"/>
    </source>
</evidence>
<evidence type="ECO:0000256" key="1">
    <source>
        <dbReference type="SAM" id="MobiDB-lite"/>
    </source>
</evidence>
<feature type="region of interest" description="Disordered" evidence="1">
    <location>
        <begin position="1"/>
        <end position="24"/>
    </location>
</feature>
<name>A0A821A6M8_9BILA</name>
<dbReference type="AlphaFoldDB" id="A0A821A6M8"/>
<gene>
    <name evidence="2" type="ORF">UJA718_LOCUS30388</name>
</gene>
<evidence type="ECO:0000313" key="2">
    <source>
        <dbReference type="EMBL" id="CAF4573589.1"/>
    </source>
</evidence>
<sequence length="24" mass="2811">MQEEHNQDHQTFTLDPSVELPDTV</sequence>
<feature type="non-terminal residue" evidence="2">
    <location>
        <position position="24"/>
    </location>
</feature>
<proteinExistence type="predicted"/>
<dbReference type="Proteomes" id="UP000663873">
    <property type="component" value="Unassembled WGS sequence"/>
</dbReference>
<organism evidence="2 3">
    <name type="scientific">Rotaria socialis</name>
    <dbReference type="NCBI Taxonomy" id="392032"/>
    <lineage>
        <taxon>Eukaryota</taxon>
        <taxon>Metazoa</taxon>
        <taxon>Spiralia</taxon>
        <taxon>Gnathifera</taxon>
        <taxon>Rotifera</taxon>
        <taxon>Eurotatoria</taxon>
        <taxon>Bdelloidea</taxon>
        <taxon>Philodinida</taxon>
        <taxon>Philodinidae</taxon>
        <taxon>Rotaria</taxon>
    </lineage>
</organism>
<reference evidence="2" key="1">
    <citation type="submission" date="2021-02" db="EMBL/GenBank/DDBJ databases">
        <authorList>
            <person name="Nowell W R."/>
        </authorList>
    </citation>
    <scope>NUCLEOTIDE SEQUENCE</scope>
</reference>
<protein>
    <submittedName>
        <fullName evidence="2">Uncharacterized protein</fullName>
    </submittedName>
</protein>
<accession>A0A821A6M8</accession>
<comment type="caution">
    <text evidence="2">The sequence shown here is derived from an EMBL/GenBank/DDBJ whole genome shotgun (WGS) entry which is preliminary data.</text>
</comment>
<keyword evidence="3" id="KW-1185">Reference proteome</keyword>
<dbReference type="EMBL" id="CAJOBP010013395">
    <property type="protein sequence ID" value="CAF4573589.1"/>
    <property type="molecule type" value="Genomic_DNA"/>
</dbReference>